<name>A0A820QR29_9BILA</name>
<dbReference type="Proteomes" id="UP000663881">
    <property type="component" value="Unassembled WGS sequence"/>
</dbReference>
<feature type="non-terminal residue" evidence="1">
    <location>
        <position position="1"/>
    </location>
</feature>
<dbReference type="PANTHER" id="PTHR21696">
    <property type="entry name" value="PROTEIN UNC-79 HOMOLOG"/>
    <property type="match status" value="1"/>
</dbReference>
<comment type="caution">
    <text evidence="1">The sequence shown here is derived from an EMBL/GenBank/DDBJ whole genome shotgun (WGS) entry which is preliminary data.</text>
</comment>
<evidence type="ECO:0000313" key="1">
    <source>
        <dbReference type="EMBL" id="CAF4426686.1"/>
    </source>
</evidence>
<dbReference type="Pfam" id="PF14776">
    <property type="entry name" value="UNC-79"/>
    <property type="match status" value="1"/>
</dbReference>
<gene>
    <name evidence="1" type="ORF">OKA104_LOCUS52837</name>
</gene>
<dbReference type="PANTHER" id="PTHR21696:SF2">
    <property type="entry name" value="PROTEIN UNC-79 HOMOLOG"/>
    <property type="match status" value="1"/>
</dbReference>
<sequence>NPTGVDRRSIHFKFVPRKPIICQTERCLERRNIASKVCVNILLSIHGHDTPPPLYMCTDCYKNSSKDVQKYCRNVLCPVSEIDLHCQNKVNIF</sequence>
<proteinExistence type="predicted"/>
<evidence type="ECO:0000313" key="2">
    <source>
        <dbReference type="Proteomes" id="UP000663881"/>
    </source>
</evidence>
<accession>A0A820QR29</accession>
<organism evidence="1 2">
    <name type="scientific">Adineta steineri</name>
    <dbReference type="NCBI Taxonomy" id="433720"/>
    <lineage>
        <taxon>Eukaryota</taxon>
        <taxon>Metazoa</taxon>
        <taxon>Spiralia</taxon>
        <taxon>Gnathifera</taxon>
        <taxon>Rotifera</taxon>
        <taxon>Eurotatoria</taxon>
        <taxon>Bdelloidea</taxon>
        <taxon>Adinetida</taxon>
        <taxon>Adinetidae</taxon>
        <taxon>Adineta</taxon>
    </lineage>
</organism>
<dbReference type="InterPro" id="IPR024855">
    <property type="entry name" value="UNC79"/>
</dbReference>
<dbReference type="AlphaFoldDB" id="A0A820QR29"/>
<protein>
    <submittedName>
        <fullName evidence="1">Uncharacterized protein</fullName>
    </submittedName>
</protein>
<dbReference type="EMBL" id="CAJOAY010031589">
    <property type="protein sequence ID" value="CAF4426686.1"/>
    <property type="molecule type" value="Genomic_DNA"/>
</dbReference>
<reference evidence="1" key="1">
    <citation type="submission" date="2021-02" db="EMBL/GenBank/DDBJ databases">
        <authorList>
            <person name="Nowell W R."/>
        </authorList>
    </citation>
    <scope>NUCLEOTIDE SEQUENCE</scope>
</reference>